<dbReference type="Proteomes" id="UP001500218">
    <property type="component" value="Unassembled WGS sequence"/>
</dbReference>
<organism evidence="3 4">
    <name type="scientific">Luedemannella flava</name>
    <dbReference type="NCBI Taxonomy" id="349316"/>
    <lineage>
        <taxon>Bacteria</taxon>
        <taxon>Bacillati</taxon>
        <taxon>Actinomycetota</taxon>
        <taxon>Actinomycetes</taxon>
        <taxon>Micromonosporales</taxon>
        <taxon>Micromonosporaceae</taxon>
        <taxon>Luedemannella</taxon>
    </lineage>
</organism>
<feature type="transmembrane region" description="Helical" evidence="1">
    <location>
        <begin position="32"/>
        <end position="51"/>
    </location>
</feature>
<dbReference type="Pfam" id="PF20059">
    <property type="entry name" value="DUF6458"/>
    <property type="match status" value="1"/>
</dbReference>
<sequence length="84" mass="9026">MGIGGSIFLIAVGAIIAFAVDVSVGWLDLEVVGWVLMVAGVVGLILTMTIWNRRRTVTSVSDARTPVATTRTDTTYDAPEDPRY</sequence>
<dbReference type="RefSeq" id="WP_344126397.1">
    <property type="nucleotide sequence ID" value="NZ_BAAALT010000015.1"/>
</dbReference>
<evidence type="ECO:0000313" key="3">
    <source>
        <dbReference type="EMBL" id="GAA1788573.1"/>
    </source>
</evidence>
<feature type="transmembrane region" description="Helical" evidence="1">
    <location>
        <begin position="7"/>
        <end position="26"/>
    </location>
</feature>
<keyword evidence="1" id="KW-0472">Membrane</keyword>
<evidence type="ECO:0000259" key="2">
    <source>
        <dbReference type="Pfam" id="PF20059"/>
    </source>
</evidence>
<accession>A0ABN2LHH0</accession>
<gene>
    <name evidence="3" type="ORF">GCM10009682_08320</name>
</gene>
<evidence type="ECO:0000313" key="4">
    <source>
        <dbReference type="Proteomes" id="UP001500218"/>
    </source>
</evidence>
<comment type="caution">
    <text evidence="3">The sequence shown here is derived from an EMBL/GenBank/DDBJ whole genome shotgun (WGS) entry which is preliminary data.</text>
</comment>
<evidence type="ECO:0000256" key="1">
    <source>
        <dbReference type="SAM" id="Phobius"/>
    </source>
</evidence>
<keyword evidence="4" id="KW-1185">Reference proteome</keyword>
<dbReference type="EMBL" id="BAAALT010000015">
    <property type="protein sequence ID" value="GAA1788573.1"/>
    <property type="molecule type" value="Genomic_DNA"/>
</dbReference>
<feature type="domain" description="DUF6458" evidence="2">
    <location>
        <begin position="1"/>
        <end position="63"/>
    </location>
</feature>
<proteinExistence type="predicted"/>
<reference evidence="3 4" key="1">
    <citation type="journal article" date="2019" name="Int. J. Syst. Evol. Microbiol.">
        <title>The Global Catalogue of Microorganisms (GCM) 10K type strain sequencing project: providing services to taxonomists for standard genome sequencing and annotation.</title>
        <authorList>
            <consortium name="The Broad Institute Genomics Platform"/>
            <consortium name="The Broad Institute Genome Sequencing Center for Infectious Disease"/>
            <person name="Wu L."/>
            <person name="Ma J."/>
        </authorList>
    </citation>
    <scope>NUCLEOTIDE SEQUENCE [LARGE SCALE GENOMIC DNA]</scope>
    <source>
        <strain evidence="3 4">JCM 13250</strain>
    </source>
</reference>
<keyword evidence="1" id="KW-0812">Transmembrane</keyword>
<protein>
    <recommendedName>
        <fullName evidence="2">DUF6458 domain-containing protein</fullName>
    </recommendedName>
</protein>
<name>A0ABN2LHH0_9ACTN</name>
<keyword evidence="1" id="KW-1133">Transmembrane helix</keyword>
<dbReference type="InterPro" id="IPR045597">
    <property type="entry name" value="DUF6458"/>
</dbReference>